<accession>A0A433R0M3</accession>
<dbReference type="GO" id="GO:1904262">
    <property type="term" value="P:negative regulation of TORC1 signaling"/>
    <property type="evidence" value="ECO:0007669"/>
    <property type="project" value="TreeGrafter"/>
</dbReference>
<dbReference type="GO" id="GO:0005096">
    <property type="term" value="F:GTPase activator activity"/>
    <property type="evidence" value="ECO:0007669"/>
    <property type="project" value="TreeGrafter"/>
</dbReference>
<keyword evidence="3" id="KW-1185">Reference proteome</keyword>
<dbReference type="GO" id="GO:0010508">
    <property type="term" value="P:positive regulation of autophagy"/>
    <property type="evidence" value="ECO:0007669"/>
    <property type="project" value="TreeGrafter"/>
</dbReference>
<dbReference type="GO" id="GO:0005774">
    <property type="term" value="C:vacuolar membrane"/>
    <property type="evidence" value="ECO:0007669"/>
    <property type="project" value="TreeGrafter"/>
</dbReference>
<evidence type="ECO:0000313" key="3">
    <source>
        <dbReference type="Proteomes" id="UP000274822"/>
    </source>
</evidence>
<dbReference type="Pfam" id="PF06218">
    <property type="entry name" value="NPR2"/>
    <property type="match status" value="1"/>
</dbReference>
<proteinExistence type="inferred from homology"/>
<dbReference type="Proteomes" id="UP000274822">
    <property type="component" value="Unassembled WGS sequence"/>
</dbReference>
<sequence length="221" mass="25307">MTDVSNTINIKLFPTYPNPPVVHDYQVPVYTVELQQLIDVNWDITMRKGELNVRVVNFSLCYTLSQIIGYINGVNHVKKIAEMADVATHWARKSMEHLVHGTTLREWIDENGVDLIPMDIRRFISFGVIKGFLYRVHKYPILTDTAPESVRKRVPPLLLPFLDGQHHYDEICTKFGHSVREMDEVLGYRKEESKVTGTDATSVPAAGQGEGVVPRIRFIFR</sequence>
<name>A0A433R0M3_9FUNG</name>
<gene>
    <name evidence="2" type="ORF">BC938DRAFT_474808</name>
</gene>
<evidence type="ECO:0000256" key="1">
    <source>
        <dbReference type="ARBA" id="ARBA00008433"/>
    </source>
</evidence>
<reference evidence="2 3" key="1">
    <citation type="journal article" date="2018" name="New Phytol.">
        <title>Phylogenomics of Endogonaceae and evolution of mycorrhizas within Mucoromycota.</title>
        <authorList>
            <person name="Chang Y."/>
            <person name="Desiro A."/>
            <person name="Na H."/>
            <person name="Sandor L."/>
            <person name="Lipzen A."/>
            <person name="Clum A."/>
            <person name="Barry K."/>
            <person name="Grigoriev I.V."/>
            <person name="Martin F.M."/>
            <person name="Stajich J.E."/>
            <person name="Smith M.E."/>
            <person name="Bonito G."/>
            <person name="Spatafora J.W."/>
        </authorList>
    </citation>
    <scope>NUCLEOTIDE SEQUENCE [LARGE SCALE GENOMIC DNA]</scope>
    <source>
        <strain evidence="2 3">AD002</strain>
    </source>
</reference>
<dbReference type="EMBL" id="RBNJ01000019">
    <property type="protein sequence ID" value="RUS35583.1"/>
    <property type="molecule type" value="Genomic_DNA"/>
</dbReference>
<dbReference type="GO" id="GO:1990130">
    <property type="term" value="C:GATOR1 complex"/>
    <property type="evidence" value="ECO:0007669"/>
    <property type="project" value="TreeGrafter"/>
</dbReference>
<comment type="similarity">
    <text evidence="1">Belongs to the NPR2 family.</text>
</comment>
<dbReference type="PANTHER" id="PTHR12991:SF10">
    <property type="entry name" value="GATOR COMPLEX PROTEIN NPRL2"/>
    <property type="match status" value="1"/>
</dbReference>
<organism evidence="2 3">
    <name type="scientific">Jimgerdemannia flammicorona</name>
    <dbReference type="NCBI Taxonomy" id="994334"/>
    <lineage>
        <taxon>Eukaryota</taxon>
        <taxon>Fungi</taxon>
        <taxon>Fungi incertae sedis</taxon>
        <taxon>Mucoromycota</taxon>
        <taxon>Mucoromycotina</taxon>
        <taxon>Endogonomycetes</taxon>
        <taxon>Endogonales</taxon>
        <taxon>Endogonaceae</taxon>
        <taxon>Jimgerdemannia</taxon>
    </lineage>
</organism>
<dbReference type="InterPro" id="IPR009348">
    <property type="entry name" value="NPR2-like"/>
</dbReference>
<dbReference type="AlphaFoldDB" id="A0A433R0M3"/>
<protein>
    <submittedName>
        <fullName evidence="2">Uncharacterized protein</fullName>
    </submittedName>
</protein>
<dbReference type="PANTHER" id="PTHR12991">
    <property type="entry name" value="NITROGEN PERMEASE REGULATOR 2/TUMOR SUPPRESSOR CANDIDATE 4"/>
    <property type="match status" value="1"/>
</dbReference>
<evidence type="ECO:0000313" key="2">
    <source>
        <dbReference type="EMBL" id="RUS35583.1"/>
    </source>
</evidence>
<comment type="caution">
    <text evidence="2">The sequence shown here is derived from an EMBL/GenBank/DDBJ whole genome shotgun (WGS) entry which is preliminary data.</text>
</comment>